<evidence type="ECO:0000313" key="1">
    <source>
        <dbReference type="EMBL" id="MDA5192885.1"/>
    </source>
</evidence>
<evidence type="ECO:0008006" key="3">
    <source>
        <dbReference type="Google" id="ProtNLM"/>
    </source>
</evidence>
<dbReference type="PANTHER" id="PTHR40267:SF1">
    <property type="entry name" value="BLR3294 PROTEIN"/>
    <property type="match status" value="1"/>
</dbReference>
<proteinExistence type="predicted"/>
<protein>
    <recommendedName>
        <fullName evidence="3">Maleate isomerase</fullName>
    </recommendedName>
</protein>
<reference evidence="1" key="2">
    <citation type="journal article" date="2023" name="Syst. Appl. Microbiol.">
        <title>Govania unica gen. nov., sp. nov., a rare biosphere bacterium that represents a novel family in the class Alphaproteobacteria.</title>
        <authorList>
            <person name="Vandamme P."/>
            <person name="Peeters C."/>
            <person name="Hettiarachchi A."/>
            <person name="Cnockaert M."/>
            <person name="Carlier A."/>
        </authorList>
    </citation>
    <scope>NUCLEOTIDE SEQUENCE</scope>
    <source>
        <strain evidence="1">LMG 31809</strain>
    </source>
</reference>
<sequence>MIGHQGLAYGRLGGVGVLTPSGNPTVEPELARLLGDDVLMLSGRMYDAAPDLHDRLLAYVTNIDATLATFGGVPLSVFLFACTGSCYLIGPEAETALVNRLSDKGINFITASHAIRAALLMQGATRAVLVNPYPQSLRAAALDYWQAVGLEVLDVVDVENARPGYHAIYTLTDDLVAAAVTRAQDRALELSADVVLCTGTGMATLAAALPATGGRAPVLSSNICLAWAGRMALGDSQTLTDWIAASAPWRRRV</sequence>
<dbReference type="Gene3D" id="3.40.50.12500">
    <property type="match status" value="1"/>
</dbReference>
<dbReference type="RefSeq" id="WP_274942586.1">
    <property type="nucleotide sequence ID" value="NZ_JANWOI010000001.1"/>
</dbReference>
<organism evidence="1 2">
    <name type="scientific">Govanella unica</name>
    <dbReference type="NCBI Taxonomy" id="2975056"/>
    <lineage>
        <taxon>Bacteria</taxon>
        <taxon>Pseudomonadati</taxon>
        <taxon>Pseudomonadota</taxon>
        <taxon>Alphaproteobacteria</taxon>
        <taxon>Emcibacterales</taxon>
        <taxon>Govanellaceae</taxon>
        <taxon>Govanella</taxon>
    </lineage>
</organism>
<evidence type="ECO:0000313" key="2">
    <source>
        <dbReference type="Proteomes" id="UP001141619"/>
    </source>
</evidence>
<dbReference type="EMBL" id="JANWOI010000001">
    <property type="protein sequence ID" value="MDA5192885.1"/>
    <property type="molecule type" value="Genomic_DNA"/>
</dbReference>
<dbReference type="PANTHER" id="PTHR40267">
    <property type="entry name" value="BLR3294 PROTEIN"/>
    <property type="match status" value="1"/>
</dbReference>
<dbReference type="Proteomes" id="UP001141619">
    <property type="component" value="Unassembled WGS sequence"/>
</dbReference>
<dbReference type="InterPro" id="IPR026286">
    <property type="entry name" value="MaiA/AMDase"/>
</dbReference>
<gene>
    <name evidence="1" type="ORF">NYP16_02790</name>
</gene>
<keyword evidence="2" id="KW-1185">Reference proteome</keyword>
<dbReference type="Pfam" id="PF17645">
    <property type="entry name" value="Amdase"/>
    <property type="match status" value="1"/>
</dbReference>
<comment type="caution">
    <text evidence="1">The sequence shown here is derived from an EMBL/GenBank/DDBJ whole genome shotgun (WGS) entry which is preliminary data.</text>
</comment>
<accession>A0A9X3Z669</accession>
<dbReference type="AlphaFoldDB" id="A0A9X3Z669"/>
<name>A0A9X3Z669_9PROT</name>
<dbReference type="InterPro" id="IPR053714">
    <property type="entry name" value="Iso_Racemase_Enz_sf"/>
</dbReference>
<reference evidence="1" key="1">
    <citation type="submission" date="2022-08" db="EMBL/GenBank/DDBJ databases">
        <authorList>
            <person name="Vandamme P."/>
            <person name="Hettiarachchi A."/>
            <person name="Peeters C."/>
            <person name="Cnockaert M."/>
            <person name="Carlier A."/>
        </authorList>
    </citation>
    <scope>NUCLEOTIDE SEQUENCE</scope>
    <source>
        <strain evidence="1">LMG 31809</strain>
    </source>
</reference>